<name>A0AAP0NGH3_LIQFO</name>
<dbReference type="Proteomes" id="UP001415857">
    <property type="component" value="Unassembled WGS sequence"/>
</dbReference>
<dbReference type="AlphaFoldDB" id="A0AAP0NGH3"/>
<feature type="region of interest" description="Disordered" evidence="1">
    <location>
        <begin position="64"/>
        <end position="109"/>
    </location>
</feature>
<feature type="compositionally biased region" description="Low complexity" evidence="1">
    <location>
        <begin position="72"/>
        <end position="84"/>
    </location>
</feature>
<gene>
    <name evidence="2" type="ORF">L1049_002005</name>
</gene>
<protein>
    <submittedName>
        <fullName evidence="2">Uncharacterized protein</fullName>
    </submittedName>
</protein>
<organism evidence="2 3">
    <name type="scientific">Liquidambar formosana</name>
    <name type="common">Formosan gum</name>
    <dbReference type="NCBI Taxonomy" id="63359"/>
    <lineage>
        <taxon>Eukaryota</taxon>
        <taxon>Viridiplantae</taxon>
        <taxon>Streptophyta</taxon>
        <taxon>Embryophyta</taxon>
        <taxon>Tracheophyta</taxon>
        <taxon>Spermatophyta</taxon>
        <taxon>Magnoliopsida</taxon>
        <taxon>eudicotyledons</taxon>
        <taxon>Gunneridae</taxon>
        <taxon>Pentapetalae</taxon>
        <taxon>Saxifragales</taxon>
        <taxon>Altingiaceae</taxon>
        <taxon>Liquidambar</taxon>
    </lineage>
</organism>
<evidence type="ECO:0000313" key="2">
    <source>
        <dbReference type="EMBL" id="KAK9271642.1"/>
    </source>
</evidence>
<sequence>MLITGLFFDRKLINHPLEEWLPIEGRLWSEFVGSDLQLEVTDVSRRFRRRRNDFILAGGNPQLRRRKKLRRSSSASPQKEASSAGEIDDYFKHKNERGKKSHKTEYDLI</sequence>
<evidence type="ECO:0000313" key="3">
    <source>
        <dbReference type="Proteomes" id="UP001415857"/>
    </source>
</evidence>
<dbReference type="EMBL" id="JBBPBK010000013">
    <property type="protein sequence ID" value="KAK9271642.1"/>
    <property type="molecule type" value="Genomic_DNA"/>
</dbReference>
<reference evidence="2 3" key="1">
    <citation type="journal article" date="2024" name="Plant J.">
        <title>Genome sequences and population genomics reveal climatic adaptation and genomic divergence between two closely related sweetgum species.</title>
        <authorList>
            <person name="Xu W.Q."/>
            <person name="Ren C.Q."/>
            <person name="Zhang X.Y."/>
            <person name="Comes H.P."/>
            <person name="Liu X.H."/>
            <person name="Li Y.G."/>
            <person name="Kettle C.J."/>
            <person name="Jalonen R."/>
            <person name="Gaisberger H."/>
            <person name="Ma Y.Z."/>
            <person name="Qiu Y.X."/>
        </authorList>
    </citation>
    <scope>NUCLEOTIDE SEQUENCE [LARGE SCALE GENOMIC DNA]</scope>
    <source>
        <strain evidence="2">Hangzhou</strain>
    </source>
</reference>
<accession>A0AAP0NGH3</accession>
<keyword evidence="3" id="KW-1185">Reference proteome</keyword>
<evidence type="ECO:0000256" key="1">
    <source>
        <dbReference type="SAM" id="MobiDB-lite"/>
    </source>
</evidence>
<comment type="caution">
    <text evidence="2">The sequence shown here is derived from an EMBL/GenBank/DDBJ whole genome shotgun (WGS) entry which is preliminary data.</text>
</comment>
<proteinExistence type="predicted"/>